<dbReference type="Proteomes" id="UP000199662">
    <property type="component" value="Unassembled WGS sequence"/>
</dbReference>
<feature type="domain" description="Polysaccharide biosynthesis protein CapD-like" evidence="2">
    <location>
        <begin position="16"/>
        <end position="289"/>
    </location>
</feature>
<accession>A0A1H7CEC2</accession>
<dbReference type="Gene3D" id="3.40.50.720">
    <property type="entry name" value="NAD(P)-binding Rossmann-like Domain"/>
    <property type="match status" value="1"/>
</dbReference>
<dbReference type="PANTHER" id="PTHR43318:SF2">
    <property type="entry name" value="UDP-N-ACETYLGLUCOSAMINE 4,6-DEHYDRATASE (INVERTING)"/>
    <property type="match status" value="1"/>
</dbReference>
<evidence type="ECO:0000313" key="4">
    <source>
        <dbReference type="Proteomes" id="UP000199662"/>
    </source>
</evidence>
<dbReference type="SUPFAM" id="SSF51735">
    <property type="entry name" value="NAD(P)-binding Rossmann-fold domains"/>
    <property type="match status" value="1"/>
</dbReference>
<keyword evidence="4" id="KW-1185">Reference proteome</keyword>
<dbReference type="InterPro" id="IPR020025">
    <property type="entry name" value="PseB"/>
</dbReference>
<dbReference type="CDD" id="cd05237">
    <property type="entry name" value="UDP_invert_4-6DH_SDR_e"/>
    <property type="match status" value="1"/>
</dbReference>
<protein>
    <submittedName>
        <fullName evidence="3">UDP-N-acetylglucosamine 4,6-dehydratase</fullName>
    </submittedName>
</protein>
<dbReference type="EMBL" id="FNZK01000021">
    <property type="protein sequence ID" value="SEJ88041.1"/>
    <property type="molecule type" value="Genomic_DNA"/>
</dbReference>
<dbReference type="NCBIfam" id="TIGR03589">
    <property type="entry name" value="PseB"/>
    <property type="match status" value="1"/>
</dbReference>
<dbReference type="InterPro" id="IPR003869">
    <property type="entry name" value="Polysac_CapD-like"/>
</dbReference>
<comment type="similarity">
    <text evidence="1">Belongs to the polysaccharide synthase family.</text>
</comment>
<evidence type="ECO:0000259" key="2">
    <source>
        <dbReference type="Pfam" id="PF02719"/>
    </source>
</evidence>
<reference evidence="3 4" key="1">
    <citation type="submission" date="2016-10" db="EMBL/GenBank/DDBJ databases">
        <authorList>
            <person name="de Groot N.N."/>
        </authorList>
    </citation>
    <scope>NUCLEOTIDE SEQUENCE [LARGE SCALE GENOMIC DNA]</scope>
    <source>
        <strain evidence="3 4">DSM 2179</strain>
    </source>
</reference>
<organism evidence="3 4">
    <name type="scientific">Propionispira arboris</name>
    <dbReference type="NCBI Taxonomy" id="84035"/>
    <lineage>
        <taxon>Bacteria</taxon>
        <taxon>Bacillati</taxon>
        <taxon>Bacillota</taxon>
        <taxon>Negativicutes</taxon>
        <taxon>Selenomonadales</taxon>
        <taxon>Selenomonadaceae</taxon>
        <taxon>Propionispira</taxon>
    </lineage>
</organism>
<name>A0A1H7CEC2_9FIRM</name>
<sequence>MNYDEKRVTVFNNRSILITGGTGSFGKKFIKILLEKYQPKKVIVYSRDELKQFEMQQIFNQPCMRYFIGDVRDEYRLEQAFYGVDYVVHAAALKQVPAAEYNPMECIKTNVNGAQNVINAAIACGVQKVIALSTDKAANPINLYGATKLCSDKLFVAGNNLVGDRPTRFSVVRYGNVVGSRGSVVPFFKNLIKNGTLELPITDERMTRFWLRLEDGVDFVLKNFSRMQGGETFIPKIPSMRIMDLVKAIDPRVQTKIVGIRPGEKLHEIMCPADTCYETLEFADHYVIKPSISFTQAVDYTRNAIGETGNPVDDGFEYNSGTNPFFLTVEELREMNK</sequence>
<proteinExistence type="inferred from homology"/>
<gene>
    <name evidence="3" type="ORF">SAMN05660742_12156</name>
</gene>
<dbReference type="STRING" id="84035.SAMN05660742_12156"/>
<dbReference type="InterPro" id="IPR051203">
    <property type="entry name" value="Polysaccharide_Synthase-Rel"/>
</dbReference>
<dbReference type="PANTHER" id="PTHR43318">
    <property type="entry name" value="UDP-N-ACETYLGLUCOSAMINE 4,6-DEHYDRATASE"/>
    <property type="match status" value="1"/>
</dbReference>
<dbReference type="Pfam" id="PF02719">
    <property type="entry name" value="Polysacc_synt_2"/>
    <property type="match status" value="1"/>
</dbReference>
<dbReference type="InterPro" id="IPR036291">
    <property type="entry name" value="NAD(P)-bd_dom_sf"/>
</dbReference>
<evidence type="ECO:0000313" key="3">
    <source>
        <dbReference type="EMBL" id="SEJ88041.1"/>
    </source>
</evidence>
<evidence type="ECO:0000256" key="1">
    <source>
        <dbReference type="ARBA" id="ARBA00007430"/>
    </source>
</evidence>
<dbReference type="AlphaFoldDB" id="A0A1H7CEC2"/>